<dbReference type="HOGENOM" id="CLU_049382_0_2_12"/>
<dbReference type="PANTHER" id="PTHR43648:SF1">
    <property type="entry name" value="ELECTRON TRANSFER FLAVOPROTEIN BETA SUBUNIT LYSINE METHYLTRANSFERASE"/>
    <property type="match status" value="1"/>
</dbReference>
<dbReference type="InterPro" id="IPR050078">
    <property type="entry name" value="Ribosomal_L11_MeTrfase_PrmA"/>
</dbReference>
<dbReference type="KEGG" id="tpx:Turpa_2741"/>
<dbReference type="PANTHER" id="PTHR43648">
    <property type="entry name" value="ELECTRON TRANSFER FLAVOPROTEIN BETA SUBUNIT LYSINE METHYLTRANSFERASE"/>
    <property type="match status" value="1"/>
</dbReference>
<protein>
    <submittedName>
        <fullName evidence="3">Ribosomal L11 methyltransferase</fullName>
    </submittedName>
</protein>
<dbReference type="PATRIC" id="fig|869212.3.peg.2762"/>
<dbReference type="OrthoDB" id="9785995at2"/>
<organism evidence="3 4">
    <name type="scientific">Turneriella parva (strain ATCC BAA-1111 / DSM 21527 / NCTC 11395 / H)</name>
    <name type="common">Leptospira parva</name>
    <dbReference type="NCBI Taxonomy" id="869212"/>
    <lineage>
        <taxon>Bacteria</taxon>
        <taxon>Pseudomonadati</taxon>
        <taxon>Spirochaetota</taxon>
        <taxon>Spirochaetia</taxon>
        <taxon>Leptospirales</taxon>
        <taxon>Leptospiraceae</taxon>
        <taxon>Turneriella</taxon>
    </lineage>
</organism>
<dbReference type="AlphaFoldDB" id="I4B7X3"/>
<keyword evidence="1 3" id="KW-0489">Methyltransferase</keyword>
<dbReference type="GO" id="GO:0032259">
    <property type="term" value="P:methylation"/>
    <property type="evidence" value="ECO:0007669"/>
    <property type="project" value="UniProtKB-KW"/>
</dbReference>
<dbReference type="CDD" id="cd02440">
    <property type="entry name" value="AdoMet_MTases"/>
    <property type="match status" value="1"/>
</dbReference>
<reference evidence="3 4" key="1">
    <citation type="submission" date="2012-06" db="EMBL/GenBank/DDBJ databases">
        <title>The complete chromosome of genome of Turneriella parva DSM 21527.</title>
        <authorList>
            <consortium name="US DOE Joint Genome Institute (JGI-PGF)"/>
            <person name="Lucas S."/>
            <person name="Han J."/>
            <person name="Lapidus A."/>
            <person name="Bruce D."/>
            <person name="Goodwin L."/>
            <person name="Pitluck S."/>
            <person name="Peters L."/>
            <person name="Kyrpides N."/>
            <person name="Mavromatis K."/>
            <person name="Ivanova N."/>
            <person name="Mikhailova N."/>
            <person name="Chertkov O."/>
            <person name="Detter J.C."/>
            <person name="Tapia R."/>
            <person name="Han C."/>
            <person name="Land M."/>
            <person name="Hauser L."/>
            <person name="Markowitz V."/>
            <person name="Cheng J.-F."/>
            <person name="Hugenholtz P."/>
            <person name="Woyke T."/>
            <person name="Wu D."/>
            <person name="Gronow S."/>
            <person name="Wellnitz S."/>
            <person name="Brambilla E."/>
            <person name="Klenk H.-P."/>
            <person name="Eisen J.A."/>
        </authorList>
    </citation>
    <scope>NUCLEOTIDE SEQUENCE [LARGE SCALE GENOMIC DNA]</scope>
    <source>
        <strain evidence="4">ATCC BAA-1111 / DSM 21527 / NCTC 11395 / H</strain>
    </source>
</reference>
<name>I4B7X3_TURPD</name>
<gene>
    <name evidence="3" type="ordered locus">Turpa_2741</name>
</gene>
<accession>I4B7X3</accession>
<sequence>MSYITAVFWQIEINAPKEHAAEIEEFFLKSGAQSTFELLYEEGRTSNLIEDNTQLFFFFAENFPARAFAPMALATLGFADLEFKISQVQYADYLKEFEKSFRAFALTQKTALVPPWDAENADIGPGFKKLWLVPGMAFGTGKHATTQLMVEFIEKTIRPSDTVIDIGSGSGILAIAAMLWGAASAWGVDVETLAVESAAANKTLNEERHGAAFACEFAVGDFSTLHERTIDRANTVFLANILPNIFEANAADLKFALANCRAWALSGIPSAQEESFTAFLKTIAPGSFEIRTKEDWQIYFCQNSL</sequence>
<dbReference type="SUPFAM" id="SSF53335">
    <property type="entry name" value="S-adenosyl-L-methionine-dependent methyltransferases"/>
    <property type="match status" value="1"/>
</dbReference>
<keyword evidence="4" id="KW-1185">Reference proteome</keyword>
<evidence type="ECO:0000256" key="2">
    <source>
        <dbReference type="ARBA" id="ARBA00022679"/>
    </source>
</evidence>
<dbReference type="RefSeq" id="WP_014803882.1">
    <property type="nucleotide sequence ID" value="NC_018020.1"/>
</dbReference>
<dbReference type="GO" id="GO:0008276">
    <property type="term" value="F:protein methyltransferase activity"/>
    <property type="evidence" value="ECO:0007669"/>
    <property type="project" value="TreeGrafter"/>
</dbReference>
<proteinExistence type="predicted"/>
<dbReference type="STRING" id="869212.Turpa_2741"/>
<evidence type="ECO:0000313" key="3">
    <source>
        <dbReference type="EMBL" id="AFM13380.1"/>
    </source>
</evidence>
<dbReference type="Gene3D" id="3.40.50.150">
    <property type="entry name" value="Vaccinia Virus protein VP39"/>
    <property type="match status" value="1"/>
</dbReference>
<dbReference type="Proteomes" id="UP000006048">
    <property type="component" value="Chromosome"/>
</dbReference>
<dbReference type="Pfam" id="PF06325">
    <property type="entry name" value="PrmA"/>
    <property type="match status" value="1"/>
</dbReference>
<dbReference type="InterPro" id="IPR029063">
    <property type="entry name" value="SAM-dependent_MTases_sf"/>
</dbReference>
<evidence type="ECO:0000313" key="4">
    <source>
        <dbReference type="Proteomes" id="UP000006048"/>
    </source>
</evidence>
<dbReference type="EMBL" id="CP002959">
    <property type="protein sequence ID" value="AFM13380.1"/>
    <property type="molecule type" value="Genomic_DNA"/>
</dbReference>
<keyword evidence="2" id="KW-0808">Transferase</keyword>
<evidence type="ECO:0000256" key="1">
    <source>
        <dbReference type="ARBA" id="ARBA00022603"/>
    </source>
</evidence>